<dbReference type="InterPro" id="IPR007967">
    <property type="entry name" value="GSKIP_dom"/>
</dbReference>
<name>B4GIW3_DROPE</name>
<dbReference type="OrthoDB" id="5804279at2759"/>
<dbReference type="Gene3D" id="3.30.2280.10">
    <property type="entry name" value="Hypothetical protein (hspc210)"/>
    <property type="match status" value="1"/>
</dbReference>
<evidence type="ECO:0000313" key="4">
    <source>
        <dbReference type="Proteomes" id="UP000008744"/>
    </source>
</evidence>
<dbReference type="InterPro" id="IPR023231">
    <property type="entry name" value="GSKIP_dom_sf"/>
</dbReference>
<dbReference type="InterPro" id="IPR037395">
    <property type="entry name" value="GSKIP"/>
</dbReference>
<dbReference type="GO" id="GO:0060828">
    <property type="term" value="P:regulation of canonical Wnt signaling pathway"/>
    <property type="evidence" value="ECO:0007669"/>
    <property type="project" value="InterPro"/>
</dbReference>
<evidence type="ECO:0000313" key="3">
    <source>
        <dbReference type="EMBL" id="EDW36381.1"/>
    </source>
</evidence>
<dbReference type="STRING" id="7234.B4GIW3"/>
<evidence type="ECO:0000259" key="2">
    <source>
        <dbReference type="Pfam" id="PF05303"/>
    </source>
</evidence>
<dbReference type="EMBL" id="CH479183">
    <property type="protein sequence ID" value="EDW36381.1"/>
    <property type="molecule type" value="Genomic_DNA"/>
</dbReference>
<dbReference type="HOGENOM" id="CLU_1940292_0_0_1"/>
<sequence length="130" mass="14079">MFDAYSEASQMAAAFKECADHLLVAEYLPHNDRVAYLNLRTLEQEIYCVELSFAGFRIVGYDFDCIQDGVSSCDQVYVSAHRLLAAISPLYAEVAESRGRPTTPRSDGGGGGGGGGRGPLNFCLLNCCQK</sequence>
<dbReference type="OMA" id="LEQEIYC"/>
<reference evidence="3 4" key="1">
    <citation type="journal article" date="2007" name="Nature">
        <title>Evolution of genes and genomes on the Drosophila phylogeny.</title>
        <authorList>
            <consortium name="Drosophila 12 Genomes Consortium"/>
            <person name="Clark A.G."/>
            <person name="Eisen M.B."/>
            <person name="Smith D.R."/>
            <person name="Bergman C.M."/>
            <person name="Oliver B."/>
            <person name="Markow T.A."/>
            <person name="Kaufman T.C."/>
            <person name="Kellis M."/>
            <person name="Gelbart W."/>
            <person name="Iyer V.N."/>
            <person name="Pollard D.A."/>
            <person name="Sackton T.B."/>
            <person name="Larracuente A.M."/>
            <person name="Singh N.D."/>
            <person name="Abad J.P."/>
            <person name="Abt D.N."/>
            <person name="Adryan B."/>
            <person name="Aguade M."/>
            <person name="Akashi H."/>
            <person name="Anderson W.W."/>
            <person name="Aquadro C.F."/>
            <person name="Ardell D.H."/>
            <person name="Arguello R."/>
            <person name="Artieri C.G."/>
            <person name="Barbash D.A."/>
            <person name="Barker D."/>
            <person name="Barsanti P."/>
            <person name="Batterham P."/>
            <person name="Batzoglou S."/>
            <person name="Begun D."/>
            <person name="Bhutkar A."/>
            <person name="Blanco E."/>
            <person name="Bosak S.A."/>
            <person name="Bradley R.K."/>
            <person name="Brand A.D."/>
            <person name="Brent M.R."/>
            <person name="Brooks A.N."/>
            <person name="Brown R.H."/>
            <person name="Butlin R.K."/>
            <person name="Caggese C."/>
            <person name="Calvi B.R."/>
            <person name="Bernardo de Carvalho A."/>
            <person name="Caspi A."/>
            <person name="Castrezana S."/>
            <person name="Celniker S.E."/>
            <person name="Chang J.L."/>
            <person name="Chapple C."/>
            <person name="Chatterji S."/>
            <person name="Chinwalla A."/>
            <person name="Civetta A."/>
            <person name="Clifton S.W."/>
            <person name="Comeron J.M."/>
            <person name="Costello J.C."/>
            <person name="Coyne J.A."/>
            <person name="Daub J."/>
            <person name="David R.G."/>
            <person name="Delcher A.L."/>
            <person name="Delehaunty K."/>
            <person name="Do C.B."/>
            <person name="Ebling H."/>
            <person name="Edwards K."/>
            <person name="Eickbush T."/>
            <person name="Evans J.D."/>
            <person name="Filipski A."/>
            <person name="Findeiss S."/>
            <person name="Freyhult E."/>
            <person name="Fulton L."/>
            <person name="Fulton R."/>
            <person name="Garcia A.C."/>
            <person name="Gardiner A."/>
            <person name="Garfield D.A."/>
            <person name="Garvin B.E."/>
            <person name="Gibson G."/>
            <person name="Gilbert D."/>
            <person name="Gnerre S."/>
            <person name="Godfrey J."/>
            <person name="Good R."/>
            <person name="Gotea V."/>
            <person name="Gravely B."/>
            <person name="Greenberg A.J."/>
            <person name="Griffiths-Jones S."/>
            <person name="Gross S."/>
            <person name="Guigo R."/>
            <person name="Gustafson E.A."/>
            <person name="Haerty W."/>
            <person name="Hahn M.W."/>
            <person name="Halligan D.L."/>
            <person name="Halpern A.L."/>
            <person name="Halter G.M."/>
            <person name="Han M.V."/>
            <person name="Heger A."/>
            <person name="Hillier L."/>
            <person name="Hinrichs A.S."/>
            <person name="Holmes I."/>
            <person name="Hoskins R.A."/>
            <person name="Hubisz M.J."/>
            <person name="Hultmark D."/>
            <person name="Huntley M.A."/>
            <person name="Jaffe D.B."/>
            <person name="Jagadeeshan S."/>
            <person name="Jeck W.R."/>
            <person name="Johnson J."/>
            <person name="Jones C.D."/>
            <person name="Jordan W.C."/>
            <person name="Karpen G.H."/>
            <person name="Kataoka E."/>
            <person name="Keightley P.D."/>
            <person name="Kheradpour P."/>
            <person name="Kirkness E.F."/>
            <person name="Koerich L.B."/>
            <person name="Kristiansen K."/>
            <person name="Kudrna D."/>
            <person name="Kulathinal R.J."/>
            <person name="Kumar S."/>
            <person name="Kwok R."/>
            <person name="Lander E."/>
            <person name="Langley C.H."/>
            <person name="Lapoint R."/>
            <person name="Lazzaro B.P."/>
            <person name="Lee S.J."/>
            <person name="Levesque L."/>
            <person name="Li R."/>
            <person name="Lin C.F."/>
            <person name="Lin M.F."/>
            <person name="Lindblad-Toh K."/>
            <person name="Llopart A."/>
            <person name="Long M."/>
            <person name="Low L."/>
            <person name="Lozovsky E."/>
            <person name="Lu J."/>
            <person name="Luo M."/>
            <person name="Machado C.A."/>
            <person name="Makalowski W."/>
            <person name="Marzo M."/>
            <person name="Matsuda M."/>
            <person name="Matzkin L."/>
            <person name="McAllister B."/>
            <person name="McBride C.S."/>
            <person name="McKernan B."/>
            <person name="McKernan K."/>
            <person name="Mendez-Lago M."/>
            <person name="Minx P."/>
            <person name="Mollenhauer M.U."/>
            <person name="Montooth K."/>
            <person name="Mount S.M."/>
            <person name="Mu X."/>
            <person name="Myers E."/>
            <person name="Negre B."/>
            <person name="Newfeld S."/>
            <person name="Nielsen R."/>
            <person name="Noor M.A."/>
            <person name="O'Grady P."/>
            <person name="Pachter L."/>
            <person name="Papaceit M."/>
            <person name="Parisi M.J."/>
            <person name="Parisi M."/>
            <person name="Parts L."/>
            <person name="Pedersen J.S."/>
            <person name="Pesole G."/>
            <person name="Phillippy A.M."/>
            <person name="Ponting C.P."/>
            <person name="Pop M."/>
            <person name="Porcelli D."/>
            <person name="Powell J.R."/>
            <person name="Prohaska S."/>
            <person name="Pruitt K."/>
            <person name="Puig M."/>
            <person name="Quesneville H."/>
            <person name="Ram K.R."/>
            <person name="Rand D."/>
            <person name="Rasmussen M.D."/>
            <person name="Reed L.K."/>
            <person name="Reenan R."/>
            <person name="Reily A."/>
            <person name="Remington K.A."/>
            <person name="Rieger T.T."/>
            <person name="Ritchie M.G."/>
            <person name="Robin C."/>
            <person name="Rogers Y.H."/>
            <person name="Rohde C."/>
            <person name="Rozas J."/>
            <person name="Rubenfield M.J."/>
            <person name="Ruiz A."/>
            <person name="Russo S."/>
            <person name="Salzberg S.L."/>
            <person name="Sanchez-Gracia A."/>
            <person name="Saranga D.J."/>
            <person name="Sato H."/>
            <person name="Schaeffer S.W."/>
            <person name="Schatz M.C."/>
            <person name="Schlenke T."/>
            <person name="Schwartz R."/>
            <person name="Segarra C."/>
            <person name="Singh R.S."/>
            <person name="Sirot L."/>
            <person name="Sirota M."/>
            <person name="Sisneros N.B."/>
            <person name="Smith C.D."/>
            <person name="Smith T.F."/>
            <person name="Spieth J."/>
            <person name="Stage D.E."/>
            <person name="Stark A."/>
            <person name="Stephan W."/>
            <person name="Strausberg R.L."/>
            <person name="Strempel S."/>
            <person name="Sturgill D."/>
            <person name="Sutton G."/>
            <person name="Sutton G.G."/>
            <person name="Tao W."/>
            <person name="Teichmann S."/>
            <person name="Tobari Y.N."/>
            <person name="Tomimura Y."/>
            <person name="Tsolas J.M."/>
            <person name="Valente V.L."/>
            <person name="Venter E."/>
            <person name="Venter J.C."/>
            <person name="Vicario S."/>
            <person name="Vieira F.G."/>
            <person name="Vilella A.J."/>
            <person name="Villasante A."/>
            <person name="Walenz B."/>
            <person name="Wang J."/>
            <person name="Wasserman M."/>
            <person name="Watts T."/>
            <person name="Wilson D."/>
            <person name="Wilson R.K."/>
            <person name="Wing R.A."/>
            <person name="Wolfner M.F."/>
            <person name="Wong A."/>
            <person name="Wong G.K."/>
            <person name="Wu C.I."/>
            <person name="Wu G."/>
            <person name="Yamamoto D."/>
            <person name="Yang H.P."/>
            <person name="Yang S.P."/>
            <person name="Yorke J.A."/>
            <person name="Yoshida K."/>
            <person name="Zdobnov E."/>
            <person name="Zhang P."/>
            <person name="Zhang Y."/>
            <person name="Zimin A.V."/>
            <person name="Baldwin J."/>
            <person name="Abdouelleil A."/>
            <person name="Abdulkadir J."/>
            <person name="Abebe A."/>
            <person name="Abera B."/>
            <person name="Abreu J."/>
            <person name="Acer S.C."/>
            <person name="Aftuck L."/>
            <person name="Alexander A."/>
            <person name="An P."/>
            <person name="Anderson E."/>
            <person name="Anderson S."/>
            <person name="Arachi H."/>
            <person name="Azer M."/>
            <person name="Bachantsang P."/>
            <person name="Barry A."/>
            <person name="Bayul T."/>
            <person name="Berlin A."/>
            <person name="Bessette D."/>
            <person name="Bloom T."/>
            <person name="Blye J."/>
            <person name="Boguslavskiy L."/>
            <person name="Bonnet C."/>
            <person name="Boukhgalter B."/>
            <person name="Bourzgui I."/>
            <person name="Brown A."/>
            <person name="Cahill P."/>
            <person name="Channer S."/>
            <person name="Cheshatsang Y."/>
            <person name="Chuda L."/>
            <person name="Citroen M."/>
            <person name="Collymore A."/>
            <person name="Cooke P."/>
            <person name="Costello M."/>
            <person name="D'Aco K."/>
            <person name="Daza R."/>
            <person name="De Haan G."/>
            <person name="DeGray S."/>
            <person name="DeMaso C."/>
            <person name="Dhargay N."/>
            <person name="Dooley K."/>
            <person name="Dooley E."/>
            <person name="Doricent M."/>
            <person name="Dorje P."/>
            <person name="Dorjee K."/>
            <person name="Dupes A."/>
            <person name="Elong R."/>
            <person name="Falk J."/>
            <person name="Farina A."/>
            <person name="Faro S."/>
            <person name="Ferguson D."/>
            <person name="Fisher S."/>
            <person name="Foley C.D."/>
            <person name="Franke A."/>
            <person name="Friedrich D."/>
            <person name="Gadbois L."/>
            <person name="Gearin G."/>
            <person name="Gearin C.R."/>
            <person name="Giannoukos G."/>
            <person name="Goode T."/>
            <person name="Graham J."/>
            <person name="Grandbois E."/>
            <person name="Grewal S."/>
            <person name="Gyaltsen K."/>
            <person name="Hafez N."/>
            <person name="Hagos B."/>
            <person name="Hall J."/>
            <person name="Henson C."/>
            <person name="Hollinger A."/>
            <person name="Honan T."/>
            <person name="Huard M.D."/>
            <person name="Hughes L."/>
            <person name="Hurhula B."/>
            <person name="Husby M.E."/>
            <person name="Kamat A."/>
            <person name="Kanga B."/>
            <person name="Kashin S."/>
            <person name="Khazanovich D."/>
            <person name="Kisner P."/>
            <person name="Lance K."/>
            <person name="Lara M."/>
            <person name="Lee W."/>
            <person name="Lennon N."/>
            <person name="Letendre F."/>
            <person name="LeVine R."/>
            <person name="Lipovsky A."/>
            <person name="Liu X."/>
            <person name="Liu J."/>
            <person name="Liu S."/>
            <person name="Lokyitsang T."/>
            <person name="Lokyitsang Y."/>
            <person name="Lubonja R."/>
            <person name="Lui A."/>
            <person name="MacDonald P."/>
            <person name="Magnisalis V."/>
            <person name="Maru K."/>
            <person name="Matthews C."/>
            <person name="McCusker W."/>
            <person name="McDonough S."/>
            <person name="Mehta T."/>
            <person name="Meldrim J."/>
            <person name="Meneus L."/>
            <person name="Mihai O."/>
            <person name="Mihalev A."/>
            <person name="Mihova T."/>
            <person name="Mittelman R."/>
            <person name="Mlenga V."/>
            <person name="Montmayeur A."/>
            <person name="Mulrain L."/>
            <person name="Navidi A."/>
            <person name="Naylor J."/>
            <person name="Negash T."/>
            <person name="Nguyen T."/>
            <person name="Nguyen N."/>
            <person name="Nicol R."/>
            <person name="Norbu C."/>
            <person name="Norbu N."/>
            <person name="Novod N."/>
            <person name="O'Neill B."/>
            <person name="Osman S."/>
            <person name="Markiewicz E."/>
            <person name="Oyono O.L."/>
            <person name="Patti C."/>
            <person name="Phunkhang P."/>
            <person name="Pierre F."/>
            <person name="Priest M."/>
            <person name="Raghuraman S."/>
            <person name="Rege F."/>
            <person name="Reyes R."/>
            <person name="Rise C."/>
            <person name="Rogov P."/>
            <person name="Ross K."/>
            <person name="Ryan E."/>
            <person name="Settipalli S."/>
            <person name="Shea T."/>
            <person name="Sherpa N."/>
            <person name="Shi L."/>
            <person name="Shih D."/>
            <person name="Sparrow T."/>
            <person name="Spaulding J."/>
            <person name="Stalker J."/>
            <person name="Stange-Thomann N."/>
            <person name="Stavropoulos S."/>
            <person name="Stone C."/>
            <person name="Strader C."/>
            <person name="Tesfaye S."/>
            <person name="Thomson T."/>
            <person name="Thoulutsang Y."/>
            <person name="Thoulutsang D."/>
            <person name="Topham K."/>
            <person name="Topping I."/>
            <person name="Tsamla T."/>
            <person name="Vassiliev H."/>
            <person name="Vo A."/>
            <person name="Wangchuk T."/>
            <person name="Wangdi T."/>
            <person name="Weiand M."/>
            <person name="Wilkinson J."/>
            <person name="Wilson A."/>
            <person name="Yadav S."/>
            <person name="Young G."/>
            <person name="Yu Q."/>
            <person name="Zembek L."/>
            <person name="Zhong D."/>
            <person name="Zimmer A."/>
            <person name="Zwirko Z."/>
            <person name="Jaffe D.B."/>
            <person name="Alvarez P."/>
            <person name="Brockman W."/>
            <person name="Butler J."/>
            <person name="Chin C."/>
            <person name="Gnerre S."/>
            <person name="Grabherr M."/>
            <person name="Kleber M."/>
            <person name="Mauceli E."/>
            <person name="MacCallum I."/>
        </authorList>
    </citation>
    <scope>NUCLEOTIDE SEQUENCE [LARGE SCALE GENOMIC DNA]</scope>
    <source>
        <strain evidence="4">MSH-3 / Tucson 14011-0111.49</strain>
    </source>
</reference>
<dbReference type="KEGG" id="dpe:6592875"/>
<dbReference type="PhylomeDB" id="B4GIW3"/>
<dbReference type="eggNOG" id="KOG3965">
    <property type="taxonomic scope" value="Eukaryota"/>
</dbReference>
<protein>
    <submittedName>
        <fullName evidence="3">GL16709</fullName>
    </submittedName>
</protein>
<proteinExistence type="inferred from homology"/>
<dbReference type="AlphaFoldDB" id="B4GIW3"/>
<dbReference type="SUPFAM" id="SSF103107">
    <property type="entry name" value="Hypothetical protein c14orf129, hspc210"/>
    <property type="match status" value="1"/>
</dbReference>
<organism evidence="4">
    <name type="scientific">Drosophila persimilis</name>
    <name type="common">Fruit fly</name>
    <dbReference type="NCBI Taxonomy" id="7234"/>
    <lineage>
        <taxon>Eukaryota</taxon>
        <taxon>Metazoa</taxon>
        <taxon>Ecdysozoa</taxon>
        <taxon>Arthropoda</taxon>
        <taxon>Hexapoda</taxon>
        <taxon>Insecta</taxon>
        <taxon>Pterygota</taxon>
        <taxon>Neoptera</taxon>
        <taxon>Endopterygota</taxon>
        <taxon>Diptera</taxon>
        <taxon>Brachycera</taxon>
        <taxon>Muscomorpha</taxon>
        <taxon>Ephydroidea</taxon>
        <taxon>Drosophilidae</taxon>
        <taxon>Drosophila</taxon>
        <taxon>Sophophora</taxon>
    </lineage>
</organism>
<dbReference type="GO" id="GO:0019207">
    <property type="term" value="F:kinase regulator activity"/>
    <property type="evidence" value="ECO:0007669"/>
    <property type="project" value="TreeGrafter"/>
</dbReference>
<dbReference type="PANTHER" id="PTHR12490:SF4">
    <property type="entry name" value="GSK3B-INTERACTING PROTEIN"/>
    <property type="match status" value="1"/>
</dbReference>
<dbReference type="Proteomes" id="UP000008744">
    <property type="component" value="Unassembled WGS sequence"/>
</dbReference>
<dbReference type="PANTHER" id="PTHR12490">
    <property type="entry name" value="GSK3B-INTERACTING PROTEIN"/>
    <property type="match status" value="1"/>
</dbReference>
<accession>B4GIW3</accession>
<keyword evidence="4" id="KW-1185">Reference proteome</keyword>
<dbReference type="GO" id="GO:0051018">
    <property type="term" value="F:protein kinase A binding"/>
    <property type="evidence" value="ECO:0007669"/>
    <property type="project" value="TreeGrafter"/>
</dbReference>
<comment type="similarity">
    <text evidence="1">Belongs to the GSKIP family.</text>
</comment>
<feature type="domain" description="GSKIP" evidence="2">
    <location>
        <begin position="6"/>
        <end position="93"/>
    </location>
</feature>
<gene>
    <name evidence="3" type="primary">Dper\GL16709</name>
    <name evidence="3" type="ORF">Dper_GL16709</name>
</gene>
<dbReference type="GO" id="GO:0005737">
    <property type="term" value="C:cytoplasm"/>
    <property type="evidence" value="ECO:0007669"/>
    <property type="project" value="TreeGrafter"/>
</dbReference>
<evidence type="ECO:0000256" key="1">
    <source>
        <dbReference type="ARBA" id="ARBA00009571"/>
    </source>
</evidence>
<dbReference type="Pfam" id="PF05303">
    <property type="entry name" value="GSKIP_dom"/>
    <property type="match status" value="1"/>
</dbReference>